<comment type="caution">
    <text evidence="2">The sequence shown here is derived from an EMBL/GenBank/DDBJ whole genome shotgun (WGS) entry which is preliminary data.</text>
</comment>
<feature type="region of interest" description="Disordered" evidence="1">
    <location>
        <begin position="22"/>
        <end position="134"/>
    </location>
</feature>
<keyword evidence="4" id="KW-1185">Reference proteome</keyword>
<name>A0A9P1DJZ2_9DINO</name>
<feature type="compositionally biased region" description="Basic and acidic residues" evidence="1">
    <location>
        <begin position="22"/>
        <end position="34"/>
    </location>
</feature>
<evidence type="ECO:0000313" key="4">
    <source>
        <dbReference type="Proteomes" id="UP001152797"/>
    </source>
</evidence>
<dbReference type="AlphaFoldDB" id="A0A9P1DJZ2"/>
<dbReference type="EMBL" id="CAMXCT030005146">
    <property type="protein sequence ID" value="CAL4798868.1"/>
    <property type="molecule type" value="Genomic_DNA"/>
</dbReference>
<accession>A0A9P1DJZ2</accession>
<dbReference type="EMBL" id="CAMXCT020005146">
    <property type="protein sequence ID" value="CAL1164931.1"/>
    <property type="molecule type" value="Genomic_DNA"/>
</dbReference>
<dbReference type="EMBL" id="CAMXCT010005146">
    <property type="protein sequence ID" value="CAI4011556.1"/>
    <property type="molecule type" value="Genomic_DNA"/>
</dbReference>
<protein>
    <submittedName>
        <fullName evidence="2">Uncharacterized protein</fullName>
    </submittedName>
</protein>
<gene>
    <name evidence="2" type="ORF">C1SCF055_LOCUS36706</name>
</gene>
<feature type="compositionally biased region" description="Basic residues" evidence="1">
    <location>
        <begin position="97"/>
        <end position="109"/>
    </location>
</feature>
<sequence length="233" mass="26321">MGRRDTYEKNLRRYFVEKEWLGEREHQVRSDHTRSLNMNDMGPDDFDDNDRFGDTTNLASESDPGSSDYDSSDADDSRSAGSCSEDLASKRGESSAKKLKKGKGKRAKSSKGSDNLQKSKSRRLASPESEEPLEEIDNAETILEQILKQASSLSTVSKQLQDLGGSLALEAQTSIDARQKSLMICHDEIVDYKATFDADGKLDKEKVKKLQEVYRKVEMESGSWWSKRFQLNF</sequence>
<evidence type="ECO:0000256" key="1">
    <source>
        <dbReference type="SAM" id="MobiDB-lite"/>
    </source>
</evidence>
<evidence type="ECO:0000313" key="2">
    <source>
        <dbReference type="EMBL" id="CAI4011556.1"/>
    </source>
</evidence>
<feature type="compositionally biased region" description="Basic and acidic residues" evidence="1">
    <location>
        <begin position="87"/>
        <end position="96"/>
    </location>
</feature>
<feature type="compositionally biased region" description="Low complexity" evidence="1">
    <location>
        <begin position="54"/>
        <end position="69"/>
    </location>
</feature>
<proteinExistence type="predicted"/>
<organism evidence="2">
    <name type="scientific">Cladocopium goreaui</name>
    <dbReference type="NCBI Taxonomy" id="2562237"/>
    <lineage>
        <taxon>Eukaryota</taxon>
        <taxon>Sar</taxon>
        <taxon>Alveolata</taxon>
        <taxon>Dinophyceae</taxon>
        <taxon>Suessiales</taxon>
        <taxon>Symbiodiniaceae</taxon>
        <taxon>Cladocopium</taxon>
    </lineage>
</organism>
<reference evidence="3 4" key="2">
    <citation type="submission" date="2024-05" db="EMBL/GenBank/DDBJ databases">
        <authorList>
            <person name="Chen Y."/>
            <person name="Shah S."/>
            <person name="Dougan E. K."/>
            <person name="Thang M."/>
            <person name="Chan C."/>
        </authorList>
    </citation>
    <scope>NUCLEOTIDE SEQUENCE [LARGE SCALE GENOMIC DNA]</scope>
</reference>
<dbReference type="Proteomes" id="UP001152797">
    <property type="component" value="Unassembled WGS sequence"/>
</dbReference>
<reference evidence="2" key="1">
    <citation type="submission" date="2022-10" db="EMBL/GenBank/DDBJ databases">
        <authorList>
            <person name="Chen Y."/>
            <person name="Dougan E. K."/>
            <person name="Chan C."/>
            <person name="Rhodes N."/>
            <person name="Thang M."/>
        </authorList>
    </citation>
    <scope>NUCLEOTIDE SEQUENCE</scope>
</reference>
<evidence type="ECO:0000313" key="3">
    <source>
        <dbReference type="EMBL" id="CAL4798868.1"/>
    </source>
</evidence>